<dbReference type="EMBL" id="CAEZUX010000151">
    <property type="protein sequence ID" value="CAB4621334.1"/>
    <property type="molecule type" value="Genomic_DNA"/>
</dbReference>
<evidence type="ECO:0000313" key="1">
    <source>
        <dbReference type="EMBL" id="CAB4621334.1"/>
    </source>
</evidence>
<reference evidence="1" key="1">
    <citation type="submission" date="2020-05" db="EMBL/GenBank/DDBJ databases">
        <authorList>
            <person name="Chiriac C."/>
            <person name="Salcher M."/>
            <person name="Ghai R."/>
            <person name="Kavagutti S V."/>
        </authorList>
    </citation>
    <scope>NUCLEOTIDE SEQUENCE</scope>
</reference>
<gene>
    <name evidence="1" type="ORF">UFOPK1874_01068</name>
</gene>
<sequence>MNSYSAQIWEHVRGPVPRELHIRPRRGGCTFCMSLVYTYPLGYHGINPKDDEHVFSAVLPRMSFPRELHGW</sequence>
<organism evidence="1">
    <name type="scientific">freshwater metagenome</name>
    <dbReference type="NCBI Taxonomy" id="449393"/>
    <lineage>
        <taxon>unclassified sequences</taxon>
        <taxon>metagenomes</taxon>
        <taxon>ecological metagenomes</taxon>
    </lineage>
</organism>
<protein>
    <submittedName>
        <fullName evidence="1">Unannotated protein</fullName>
    </submittedName>
</protein>
<accession>A0A6J6ICR7</accession>
<proteinExistence type="predicted"/>
<dbReference type="AlphaFoldDB" id="A0A6J6ICR7"/>
<name>A0A6J6ICR7_9ZZZZ</name>